<reference evidence="3" key="1">
    <citation type="submission" date="2022-02" db="EMBL/GenBank/DDBJ databases">
        <authorList>
            <person name="Giguere J D."/>
        </authorList>
    </citation>
    <scope>NUCLEOTIDE SEQUENCE</scope>
    <source>
        <strain evidence="3">CCAP 1055/1</strain>
    </source>
</reference>
<dbReference type="EMBL" id="OU594957">
    <property type="protein sequence ID" value="CAG9281905.1"/>
    <property type="molecule type" value="Genomic_DNA"/>
</dbReference>
<keyword evidence="2" id="KW-0732">Signal</keyword>
<dbReference type="AlphaFoldDB" id="A0A8J9X2M2"/>
<evidence type="ECO:0000256" key="1">
    <source>
        <dbReference type="SAM" id="MobiDB-lite"/>
    </source>
</evidence>
<protein>
    <submittedName>
        <fullName evidence="3">Uncharacterized protein</fullName>
    </submittedName>
</protein>
<organism evidence="3">
    <name type="scientific">Phaeodactylum tricornutum</name>
    <name type="common">Diatom</name>
    <dbReference type="NCBI Taxonomy" id="2850"/>
    <lineage>
        <taxon>Eukaryota</taxon>
        <taxon>Sar</taxon>
        <taxon>Stramenopiles</taxon>
        <taxon>Ochrophyta</taxon>
        <taxon>Bacillariophyta</taxon>
        <taxon>Bacillariophyceae</taxon>
        <taxon>Bacillariophycidae</taxon>
        <taxon>Naviculales</taxon>
        <taxon>Phaeodactylaceae</taxon>
        <taxon>Phaeodactylum</taxon>
    </lineage>
</organism>
<accession>A0A8J9X2M2</accession>
<feature type="region of interest" description="Disordered" evidence="1">
    <location>
        <begin position="108"/>
        <end position="133"/>
    </location>
</feature>
<proteinExistence type="predicted"/>
<dbReference type="Proteomes" id="UP000836788">
    <property type="component" value="Chromosome 16"/>
</dbReference>
<evidence type="ECO:0000313" key="3">
    <source>
        <dbReference type="EMBL" id="CAG9281905.1"/>
    </source>
</evidence>
<sequence length="200" mass="22242">MKSLAQIVLLIAVAGPVSSFTVNPLVKTISRPAPLCMAESRTSWRDTTAGSGMQLQHVQTLIDKLNKDNYVVSLEMIEPFLVNEANTDLYEQSMKRIYHKAHNMGLPIPDNYAQDPSRPPFSLHGDDSLDKTAGSGMQLQHVELLISHLSDDNFDVSLEMIEPFLLNEASPATLQRSVEEIKQKAEKLGKEVPESFAKRP</sequence>
<gene>
    <name evidence="3" type="ORF">PTTT1_LOCUS17912</name>
</gene>
<feature type="signal peptide" evidence="2">
    <location>
        <begin position="1"/>
        <end position="19"/>
    </location>
</feature>
<name>A0A8J9X2M2_PHATR</name>
<evidence type="ECO:0000256" key="2">
    <source>
        <dbReference type="SAM" id="SignalP"/>
    </source>
</evidence>
<feature type="chain" id="PRO_5035445119" evidence="2">
    <location>
        <begin position="20"/>
        <end position="200"/>
    </location>
</feature>